<evidence type="ECO:0000313" key="4">
    <source>
        <dbReference type="Proteomes" id="UP001596013"/>
    </source>
</evidence>
<dbReference type="EMBL" id="JBHSMK010000003">
    <property type="protein sequence ID" value="MFC5436251.1"/>
    <property type="molecule type" value="Genomic_DNA"/>
</dbReference>
<evidence type="ECO:0000256" key="1">
    <source>
        <dbReference type="SAM" id="Phobius"/>
    </source>
</evidence>
<dbReference type="Pfam" id="PF06580">
    <property type="entry name" value="His_kinase"/>
    <property type="match status" value="1"/>
</dbReference>
<dbReference type="GO" id="GO:0004673">
    <property type="term" value="F:protein histidine kinase activity"/>
    <property type="evidence" value="ECO:0007669"/>
    <property type="project" value="UniProtKB-EC"/>
</dbReference>
<accession>A0ABW0JKI5</accession>
<organism evidence="3 4">
    <name type="scientific">Rhodanobacter umsongensis</name>
    <dbReference type="NCBI Taxonomy" id="633153"/>
    <lineage>
        <taxon>Bacteria</taxon>
        <taxon>Pseudomonadati</taxon>
        <taxon>Pseudomonadota</taxon>
        <taxon>Gammaproteobacteria</taxon>
        <taxon>Lysobacterales</taxon>
        <taxon>Rhodanobacteraceae</taxon>
        <taxon>Rhodanobacter</taxon>
    </lineage>
</organism>
<feature type="domain" description="Histidine kinase/HSP90-like ATPase" evidence="2">
    <location>
        <begin position="278"/>
        <end position="374"/>
    </location>
</feature>
<gene>
    <name evidence="3" type="ORF">ACFPME_06765</name>
</gene>
<keyword evidence="3" id="KW-0808">Transferase</keyword>
<sequence length="377" mass="42125">MLRSRVAQCESARTLFYSWSMATTVPSVEPRGLAPRMLGWRRVRLVLMTSLVLSVLLLPSWEGPWVVLFVRMMFLGLFQLMVFGLFERWPRRLPRWMARWVLQVAGVAIAVPFAVAIAYSLTTFGDAVPWPHSEDRLSGFAMITGLGILLTPWIAMTALYRHINGQALAFELERSEYERNAAQTRLRLLQAQVEPHFLFNTLANVRELVDSGSPQASAVLGSLIAYLRAAVPRLHEPMTTLAQEIELVRAYLEVMHMRMPDRLQFTLHADEAALASHLPAMTLLTLVENAVRHGIDPSEEGGRIDVRVRVRDGRCRAEVIDTGVGLGQAGDGLGTGLSNLRERLQLAFGGDTQLRLLPLEPKGVCAELEFPARERPA</sequence>
<protein>
    <submittedName>
        <fullName evidence="3">Sensor histidine kinase</fullName>
        <ecNumber evidence="3">2.7.13.3</ecNumber>
    </submittedName>
</protein>
<keyword evidence="1" id="KW-1133">Transmembrane helix</keyword>
<keyword evidence="1" id="KW-0812">Transmembrane</keyword>
<dbReference type="EC" id="2.7.13.3" evidence="3"/>
<feature type="transmembrane region" description="Helical" evidence="1">
    <location>
        <begin position="139"/>
        <end position="160"/>
    </location>
</feature>
<feature type="transmembrane region" description="Helical" evidence="1">
    <location>
        <begin position="67"/>
        <end position="86"/>
    </location>
</feature>
<dbReference type="SUPFAM" id="SSF55874">
    <property type="entry name" value="ATPase domain of HSP90 chaperone/DNA topoisomerase II/histidine kinase"/>
    <property type="match status" value="1"/>
</dbReference>
<reference evidence="4" key="1">
    <citation type="journal article" date="2019" name="Int. J. Syst. Evol. Microbiol.">
        <title>The Global Catalogue of Microorganisms (GCM) 10K type strain sequencing project: providing services to taxonomists for standard genome sequencing and annotation.</title>
        <authorList>
            <consortium name="The Broad Institute Genomics Platform"/>
            <consortium name="The Broad Institute Genome Sequencing Center for Infectious Disease"/>
            <person name="Wu L."/>
            <person name="Ma J."/>
        </authorList>
    </citation>
    <scope>NUCLEOTIDE SEQUENCE [LARGE SCALE GENOMIC DNA]</scope>
    <source>
        <strain evidence="4">JCM 17130</strain>
    </source>
</reference>
<dbReference type="SMART" id="SM00387">
    <property type="entry name" value="HATPase_c"/>
    <property type="match status" value="1"/>
</dbReference>
<keyword evidence="3" id="KW-0418">Kinase</keyword>
<dbReference type="InterPro" id="IPR036890">
    <property type="entry name" value="HATPase_C_sf"/>
</dbReference>
<dbReference type="PANTHER" id="PTHR34220">
    <property type="entry name" value="SENSOR HISTIDINE KINASE YPDA"/>
    <property type="match status" value="1"/>
</dbReference>
<dbReference type="Pfam" id="PF02518">
    <property type="entry name" value="HATPase_c"/>
    <property type="match status" value="1"/>
</dbReference>
<dbReference type="InterPro" id="IPR003594">
    <property type="entry name" value="HATPase_dom"/>
</dbReference>
<comment type="caution">
    <text evidence="3">The sequence shown here is derived from an EMBL/GenBank/DDBJ whole genome shotgun (WGS) entry which is preliminary data.</text>
</comment>
<dbReference type="PANTHER" id="PTHR34220:SF9">
    <property type="entry name" value="SIGNAL TRANSDUCTION HISTIDINE KINASE INTERNAL REGION DOMAIN-CONTAINING PROTEIN"/>
    <property type="match status" value="1"/>
</dbReference>
<evidence type="ECO:0000313" key="3">
    <source>
        <dbReference type="EMBL" id="MFC5436251.1"/>
    </source>
</evidence>
<dbReference type="Gene3D" id="3.30.565.10">
    <property type="entry name" value="Histidine kinase-like ATPase, C-terminal domain"/>
    <property type="match status" value="1"/>
</dbReference>
<dbReference type="InterPro" id="IPR010559">
    <property type="entry name" value="Sig_transdc_His_kin_internal"/>
</dbReference>
<name>A0ABW0JKI5_9GAMM</name>
<evidence type="ECO:0000259" key="2">
    <source>
        <dbReference type="SMART" id="SM00387"/>
    </source>
</evidence>
<dbReference type="InterPro" id="IPR050640">
    <property type="entry name" value="Bact_2-comp_sensor_kinase"/>
</dbReference>
<dbReference type="RefSeq" id="WP_377303407.1">
    <property type="nucleotide sequence ID" value="NZ_JBHSMK010000003.1"/>
</dbReference>
<feature type="transmembrane region" description="Helical" evidence="1">
    <location>
        <begin position="98"/>
        <end position="119"/>
    </location>
</feature>
<keyword evidence="1" id="KW-0472">Membrane</keyword>
<proteinExistence type="predicted"/>
<keyword evidence="4" id="KW-1185">Reference proteome</keyword>
<dbReference type="Proteomes" id="UP001596013">
    <property type="component" value="Unassembled WGS sequence"/>
</dbReference>
<feature type="transmembrane region" description="Helical" evidence="1">
    <location>
        <begin position="43"/>
        <end position="61"/>
    </location>
</feature>